<gene>
    <name evidence="1" type="ORF">GOP47_0025934</name>
</gene>
<reference evidence="1" key="1">
    <citation type="submission" date="2021-01" db="EMBL/GenBank/DDBJ databases">
        <title>Adiantum capillus-veneris genome.</title>
        <authorList>
            <person name="Fang Y."/>
            <person name="Liao Q."/>
        </authorList>
    </citation>
    <scope>NUCLEOTIDE SEQUENCE</scope>
    <source>
        <strain evidence="1">H3</strain>
        <tissue evidence="1">Leaf</tissue>
    </source>
</reference>
<organism evidence="1 2">
    <name type="scientific">Adiantum capillus-veneris</name>
    <name type="common">Maidenhair fern</name>
    <dbReference type="NCBI Taxonomy" id="13818"/>
    <lineage>
        <taxon>Eukaryota</taxon>
        <taxon>Viridiplantae</taxon>
        <taxon>Streptophyta</taxon>
        <taxon>Embryophyta</taxon>
        <taxon>Tracheophyta</taxon>
        <taxon>Polypodiopsida</taxon>
        <taxon>Polypodiidae</taxon>
        <taxon>Polypodiales</taxon>
        <taxon>Pteridineae</taxon>
        <taxon>Pteridaceae</taxon>
        <taxon>Vittarioideae</taxon>
        <taxon>Adiantum</taxon>
    </lineage>
</organism>
<sequence length="146" mass="17073">MLSIEERKILMRVTRIEAVIIMSQSADDTLRKTNESDIHLRNFVEQIWENTIRHLRNGGNAEFCEREKLQDFDYRHRIRTILGSMYIAYTDLRDIAPAGADVRRLELWDTLWIEQKVKSKRMNAHDAETLAKRLRIAKNTAAASSS</sequence>
<dbReference type="AlphaFoldDB" id="A0A9D4U1E2"/>
<proteinExistence type="predicted"/>
<comment type="caution">
    <text evidence="1">The sequence shown here is derived from an EMBL/GenBank/DDBJ whole genome shotgun (WGS) entry which is preliminary data.</text>
</comment>
<keyword evidence="2" id="KW-1185">Reference proteome</keyword>
<evidence type="ECO:0000313" key="2">
    <source>
        <dbReference type="Proteomes" id="UP000886520"/>
    </source>
</evidence>
<name>A0A9D4U1E2_ADICA</name>
<dbReference type="Proteomes" id="UP000886520">
    <property type="component" value="Chromosome 25"/>
</dbReference>
<evidence type="ECO:0000313" key="1">
    <source>
        <dbReference type="EMBL" id="KAI5059615.1"/>
    </source>
</evidence>
<dbReference type="EMBL" id="JABFUD020000025">
    <property type="protein sequence ID" value="KAI5059615.1"/>
    <property type="molecule type" value="Genomic_DNA"/>
</dbReference>
<accession>A0A9D4U1E2</accession>
<protein>
    <submittedName>
        <fullName evidence="1">Uncharacterized protein</fullName>
    </submittedName>
</protein>